<evidence type="ECO:0000313" key="3">
    <source>
        <dbReference type="EMBL" id="MDQ0504027.1"/>
    </source>
</evidence>
<evidence type="ECO:0000259" key="2">
    <source>
        <dbReference type="PROSITE" id="PS51208"/>
    </source>
</evidence>
<name>A0ABU0LA56_XANAG</name>
<feature type="domain" description="Autotransporter" evidence="2">
    <location>
        <begin position="879"/>
        <end position="1151"/>
    </location>
</feature>
<dbReference type="SUPFAM" id="SSF103515">
    <property type="entry name" value="Autotransporter"/>
    <property type="match status" value="1"/>
</dbReference>
<dbReference type="InterPro" id="IPR005546">
    <property type="entry name" value="Autotransporte_beta"/>
</dbReference>
<gene>
    <name evidence="3" type="ORF">QOZ94_000801</name>
</gene>
<comment type="caution">
    <text evidence="3">The sequence shown here is derived from an EMBL/GenBank/DDBJ whole genome shotgun (WGS) entry which is preliminary data.</text>
</comment>
<dbReference type="RefSeq" id="WP_237345150.1">
    <property type="nucleotide sequence ID" value="NZ_JABWGX010000008.1"/>
</dbReference>
<protein>
    <submittedName>
        <fullName evidence="3">Outer membrane autotransporter protein</fullName>
    </submittedName>
</protein>
<dbReference type="InterPro" id="IPR036709">
    <property type="entry name" value="Autotransporte_beta_dom_sf"/>
</dbReference>
<evidence type="ECO:0000256" key="1">
    <source>
        <dbReference type="SAM" id="SignalP"/>
    </source>
</evidence>
<feature type="signal peptide" evidence="1">
    <location>
        <begin position="1"/>
        <end position="26"/>
    </location>
</feature>
<feature type="chain" id="PRO_5046077954" evidence="1">
    <location>
        <begin position="27"/>
        <end position="1151"/>
    </location>
</feature>
<reference evidence="3 4" key="1">
    <citation type="submission" date="2023-07" db="EMBL/GenBank/DDBJ databases">
        <title>Genomic Encyclopedia of Type Strains, Phase IV (KMG-IV): sequencing the most valuable type-strain genomes for metagenomic binning, comparative biology and taxonomic classification.</title>
        <authorList>
            <person name="Goeker M."/>
        </authorList>
    </citation>
    <scope>NUCLEOTIDE SEQUENCE [LARGE SCALE GENOMIC DNA]</scope>
    <source>
        <strain evidence="3 4">DSM 3770</strain>
    </source>
</reference>
<keyword evidence="4" id="KW-1185">Reference proteome</keyword>
<dbReference type="Gene3D" id="2.40.128.130">
    <property type="entry name" value="Autotransporter beta-domain"/>
    <property type="match status" value="1"/>
</dbReference>
<sequence>MPALRASVSPLVLVLLCCGLCASARAGSFTVPPAAGPQEVSGTDTGSVATGATLDGGADAAITWSAPATDAGISIVNDGTITSGGRAIDSASDVTGILSLVNTGIVASTDDALRIKGSFAAGTLEVTNEGVVRSAEGQAIDLDAASDATASVYLVNSGTVASGGSDAVRLGGGSILILNSGTIETTAAGKRAIKMDTPGNLDSLAALTILNEAGGIISGTDDGIKISSESLSSAATLISISNGGIIRSTVDGQAIDLGGIATKDTIITINNDETGLITAADDDAIQGANGMEVYNSGTIRSSYAAGTADTQNNSAIKIDGEEVAGGMRAVIVNEATGTISGAYHGIKASGSEDVVEVVNYGMIEGRNGSGVNSNGTGVVLNYGKITGTFDPAASFGDGDGVDFDRAGAIFNYGTIAGLGSKGTKPGETSPSTSEGIAIGGGSIVNGDAETPTALISGANNGILADDSNGGDVFSALSVINSGTIRGEDGFGIRIVNTAGTFGNTIVNYGTISGTTFAVAMGDGDDLFVYEAGSKVVGAVKAEGGRDTFRLGELDGAFDLSLLGDGATYQGFERLTLATGSSWIVTGSSDFAGATRVLGATLLLGDAALAGSAVAVARDGDSGLSGYLLGTGTIGALAVGNGGVVVPGSAGVSGTLSVVGDVRFGAGSTYQVHVSTAGTVDLIDAGGGASIDGGARVVLDTASTALDWGTAYVVLSADGGVSGNFGAVSGGADYLFLTPVLGADATDIYLTLERNGTAFSRYAVTSNQRAVALSLDLYGRVATAGSSALYDTLVEQTSPATMRTAFTQLAGDIHASIGSALFNENALVNDTLLGRARQAGYAGSTGAVAALGFGGPASAYVEPAPVAAGPFKAVPATARPSGPVLTAWAQGYGQWVDSNAGPVDASTRLGGALVGLDATDGSLVYGFAVGYSSSSTSSGNASADADTARIAGYAGASLEAWKLRLGADIGWSTLSTSRAVALTGEQPQADYDGTSANLFGEVGYTLGFGAVALEPFAGIAWSYADLGSFTETGAPVSGLSSGGTSLSTPYSTLGLRAAGSFAVAEGARLTPYASAGWRHAFGDVTPTESLTLVSTGTAFTSEGVPLATDSMVVTGGFDLGLMTGITLGLAYDGSFGDGVTSNAGRGVVSVKF</sequence>
<dbReference type="InterPro" id="IPR006315">
    <property type="entry name" value="OM_autotransptr_brl_dom"/>
</dbReference>
<dbReference type="Pfam" id="PF03797">
    <property type="entry name" value="Autotransporter"/>
    <property type="match status" value="1"/>
</dbReference>
<dbReference type="SUPFAM" id="SSF51126">
    <property type="entry name" value="Pectin lyase-like"/>
    <property type="match status" value="1"/>
</dbReference>
<organism evidence="3 4">
    <name type="scientific">Xanthobacter agilis</name>
    <dbReference type="NCBI Taxonomy" id="47492"/>
    <lineage>
        <taxon>Bacteria</taxon>
        <taxon>Pseudomonadati</taxon>
        <taxon>Pseudomonadota</taxon>
        <taxon>Alphaproteobacteria</taxon>
        <taxon>Hyphomicrobiales</taxon>
        <taxon>Xanthobacteraceae</taxon>
        <taxon>Xanthobacter</taxon>
    </lineage>
</organism>
<dbReference type="NCBIfam" id="TIGR01414">
    <property type="entry name" value="autotrans_barl"/>
    <property type="match status" value="1"/>
</dbReference>
<keyword evidence="1" id="KW-0732">Signal</keyword>
<accession>A0ABU0LA56</accession>
<evidence type="ECO:0000313" key="4">
    <source>
        <dbReference type="Proteomes" id="UP001241747"/>
    </source>
</evidence>
<dbReference type="SMART" id="SM00869">
    <property type="entry name" value="Autotransporter"/>
    <property type="match status" value="1"/>
</dbReference>
<dbReference type="PROSITE" id="PS51208">
    <property type="entry name" value="AUTOTRANSPORTER"/>
    <property type="match status" value="1"/>
</dbReference>
<proteinExistence type="predicted"/>
<dbReference type="EMBL" id="JAUSVY010000002">
    <property type="protein sequence ID" value="MDQ0504027.1"/>
    <property type="molecule type" value="Genomic_DNA"/>
</dbReference>
<dbReference type="InterPro" id="IPR011050">
    <property type="entry name" value="Pectin_lyase_fold/virulence"/>
</dbReference>
<dbReference type="Proteomes" id="UP001241747">
    <property type="component" value="Unassembled WGS sequence"/>
</dbReference>